<name>A0A842JBU2_9ACTN</name>
<dbReference type="EMBL" id="JACMSE010000005">
    <property type="protein sequence ID" value="MBC2889343.1"/>
    <property type="molecule type" value="Genomic_DNA"/>
</dbReference>
<reference evidence="1 2" key="1">
    <citation type="submission" date="2020-08" db="EMBL/GenBank/DDBJ databases">
        <authorList>
            <person name="Liu C."/>
            <person name="Sun Q."/>
        </authorList>
    </citation>
    <scope>NUCLEOTIDE SEQUENCE [LARGE SCALE GENOMIC DNA]</scope>
    <source>
        <strain evidence="1 2">N22</strain>
    </source>
</reference>
<dbReference type="Proteomes" id="UP000587396">
    <property type="component" value="Unassembled WGS sequence"/>
</dbReference>
<proteinExistence type="predicted"/>
<comment type="caution">
    <text evidence="1">The sequence shown here is derived from an EMBL/GenBank/DDBJ whole genome shotgun (WGS) entry which is preliminary data.</text>
</comment>
<dbReference type="AlphaFoldDB" id="A0A842JBU2"/>
<dbReference type="RefSeq" id="WP_185905197.1">
    <property type="nucleotide sequence ID" value="NZ_JACMSE010000005.1"/>
</dbReference>
<sequence length="261" mass="28736">MRSATVKGWTAAGVVLLVLATLVMGWFAGRLLPIDPMPRPEDTETALYPGKFETGVEAGRTIDVAFGGKLLVEGVTQGEKFLLSSAKQAEPCCDDWLIECGACELSVAGARVVSGDALRELDPLFPFPATSWDSSHIGSELPGKAFVITLTARNPSDDERVELPELTLWSDAFNQRSDAMGNGAYPLYGAFDALLDHAVTRRMALEPNETREVEVPFYVFRNSFADERSFENVDLARFCLEVNDYDPGIRYRFWLADRGVA</sequence>
<evidence type="ECO:0000313" key="1">
    <source>
        <dbReference type="EMBL" id="MBC2889343.1"/>
    </source>
</evidence>
<evidence type="ECO:0000313" key="2">
    <source>
        <dbReference type="Proteomes" id="UP000587396"/>
    </source>
</evidence>
<keyword evidence="2" id="KW-1185">Reference proteome</keyword>
<accession>A0A842JBU2</accession>
<gene>
    <name evidence="1" type="ORF">H7313_08285</name>
</gene>
<organism evidence="1 2">
    <name type="scientific">Gordonibacter massiliensis</name>
    <name type="common">ex Traore et al. 2017</name>
    <dbReference type="NCBI Taxonomy" id="1841863"/>
    <lineage>
        <taxon>Bacteria</taxon>
        <taxon>Bacillati</taxon>
        <taxon>Actinomycetota</taxon>
        <taxon>Coriobacteriia</taxon>
        <taxon>Eggerthellales</taxon>
        <taxon>Eggerthellaceae</taxon>
        <taxon>Gordonibacter</taxon>
    </lineage>
</organism>
<protein>
    <submittedName>
        <fullName evidence="1">Uncharacterized protein</fullName>
    </submittedName>
</protein>